<dbReference type="InterPro" id="IPR008030">
    <property type="entry name" value="NmrA-like"/>
</dbReference>
<gene>
    <name evidence="4" type="ORF">IFR04_014974</name>
</gene>
<feature type="domain" description="NmrA-like" evidence="3">
    <location>
        <begin position="5"/>
        <end position="258"/>
    </location>
</feature>
<evidence type="ECO:0000313" key="5">
    <source>
        <dbReference type="Proteomes" id="UP000664132"/>
    </source>
</evidence>
<protein>
    <recommendedName>
        <fullName evidence="3">NmrA-like domain-containing protein</fullName>
    </recommendedName>
</protein>
<dbReference type="Proteomes" id="UP000664132">
    <property type="component" value="Unassembled WGS sequence"/>
</dbReference>
<dbReference type="SUPFAM" id="SSF51735">
    <property type="entry name" value="NAD(P)-binding Rossmann-fold domains"/>
    <property type="match status" value="1"/>
</dbReference>
<dbReference type="Gene3D" id="3.40.50.720">
    <property type="entry name" value="NAD(P)-binding Rossmann-like Domain"/>
    <property type="match status" value="1"/>
</dbReference>
<dbReference type="GO" id="GO:0005634">
    <property type="term" value="C:nucleus"/>
    <property type="evidence" value="ECO:0007669"/>
    <property type="project" value="TreeGrafter"/>
</dbReference>
<dbReference type="PANTHER" id="PTHR42748">
    <property type="entry name" value="NITROGEN METABOLITE REPRESSION PROTEIN NMRA FAMILY MEMBER"/>
    <property type="match status" value="1"/>
</dbReference>
<keyword evidence="2" id="KW-0521">NADP</keyword>
<comment type="similarity">
    <text evidence="1">Belongs to the NmrA-type oxidoreductase family.</text>
</comment>
<dbReference type="EMBL" id="JAFJYH010000430">
    <property type="protein sequence ID" value="KAG4411883.1"/>
    <property type="molecule type" value="Genomic_DNA"/>
</dbReference>
<comment type="caution">
    <text evidence="4">The sequence shown here is derived from an EMBL/GenBank/DDBJ whole genome shotgun (WGS) entry which is preliminary data.</text>
</comment>
<evidence type="ECO:0000256" key="1">
    <source>
        <dbReference type="ARBA" id="ARBA00006328"/>
    </source>
</evidence>
<evidence type="ECO:0000256" key="2">
    <source>
        <dbReference type="ARBA" id="ARBA00022857"/>
    </source>
</evidence>
<dbReference type="Pfam" id="PF05368">
    <property type="entry name" value="NmrA"/>
    <property type="match status" value="1"/>
</dbReference>
<organism evidence="4 5">
    <name type="scientific">Cadophora malorum</name>
    <dbReference type="NCBI Taxonomy" id="108018"/>
    <lineage>
        <taxon>Eukaryota</taxon>
        <taxon>Fungi</taxon>
        <taxon>Dikarya</taxon>
        <taxon>Ascomycota</taxon>
        <taxon>Pezizomycotina</taxon>
        <taxon>Leotiomycetes</taxon>
        <taxon>Helotiales</taxon>
        <taxon>Ploettnerulaceae</taxon>
        <taxon>Cadophora</taxon>
    </lineage>
</organism>
<dbReference type="InterPro" id="IPR036291">
    <property type="entry name" value="NAD(P)-bd_dom_sf"/>
</dbReference>
<accession>A0A8H7W4F0</accession>
<name>A0A8H7W4F0_9HELO</name>
<reference evidence="4" key="1">
    <citation type="submission" date="2021-02" db="EMBL/GenBank/DDBJ databases">
        <title>Genome sequence Cadophora malorum strain M34.</title>
        <authorList>
            <person name="Stefanovic E."/>
            <person name="Vu D."/>
            <person name="Scully C."/>
            <person name="Dijksterhuis J."/>
            <person name="Roader J."/>
            <person name="Houbraken J."/>
        </authorList>
    </citation>
    <scope>NUCLEOTIDE SEQUENCE</scope>
    <source>
        <strain evidence="4">M34</strain>
    </source>
</reference>
<dbReference type="AlphaFoldDB" id="A0A8H7W4F0"/>
<evidence type="ECO:0000259" key="3">
    <source>
        <dbReference type="Pfam" id="PF05368"/>
    </source>
</evidence>
<dbReference type="InterPro" id="IPR051164">
    <property type="entry name" value="NmrA-like_oxidored"/>
</dbReference>
<dbReference type="OrthoDB" id="9997102at2759"/>
<keyword evidence="5" id="KW-1185">Reference proteome</keyword>
<proteinExistence type="inferred from homology"/>
<dbReference type="PANTHER" id="PTHR42748:SF7">
    <property type="entry name" value="NMRA LIKE REDOX SENSOR 1-RELATED"/>
    <property type="match status" value="1"/>
</dbReference>
<dbReference type="Gene3D" id="3.90.25.10">
    <property type="entry name" value="UDP-galactose 4-epimerase, domain 1"/>
    <property type="match status" value="1"/>
</dbReference>
<evidence type="ECO:0000313" key="4">
    <source>
        <dbReference type="EMBL" id="KAG4411883.1"/>
    </source>
</evidence>
<sequence length="344" mass="37887">MAIRRKILVTGATGKQGQALIRALLHPSSDAGSEPPQYAYHIYALTRNTSSPTAKLLSENNQPHLTLVEGDLDTLDSIRAVFEKEKQIDDEGQGIWGVFAVLAFPGLGAQADGEERQGKMLADLALEFDVKCFVYSSAMRSGPKYEDEMTLSGKAKGNVERYCGVLGERGLGWTILRPGFFMENFNGFIGSITTAVLKAGLDADTTNGLISTDDIGNVAAAVFRDPEKYRFKTLAVIAEYATMAKMEEAHRRAKGRSMPAVPWALGWLLLKFNKATQGLIKDIERSYHARTSGEYPECEGELQLAISAYKMKSYEEWLSQGRDADERGENWNQVSVSKLLTGKL</sequence>